<dbReference type="EMBL" id="HBIN01019766">
    <property type="protein sequence ID" value="CAE0445040.1"/>
    <property type="molecule type" value="Transcribed_RNA"/>
</dbReference>
<proteinExistence type="predicted"/>
<reference evidence="2" key="1">
    <citation type="submission" date="2021-01" db="EMBL/GenBank/DDBJ databases">
        <authorList>
            <person name="Corre E."/>
            <person name="Pelletier E."/>
            <person name="Niang G."/>
            <person name="Scheremetjew M."/>
            <person name="Finn R."/>
            <person name="Kale V."/>
            <person name="Holt S."/>
            <person name="Cochrane G."/>
            <person name="Meng A."/>
            <person name="Brown T."/>
            <person name="Cohen L."/>
        </authorList>
    </citation>
    <scope>NUCLEOTIDE SEQUENCE</scope>
    <source>
        <strain evidence="2">GSBS06</strain>
    </source>
</reference>
<sequence>MCSVGEAEAVVAKSGRVKGHIYLKSGLKCRWDGKRWRKLCQYSDCTARARNPIPTDLKGVSMKLTGKAKENKPRIAPTDSKHSILCLKHRKHNSSDFKSKKTGKSHLCSSTDQQLSHSRIDLKRKDRVKGEVYVNWGLKCRWDGKRWRKLCQVSGCTIRARLPKTDTMKLKAESSDPIFPLGILCNKHRGQFDANRQNESEHQGKLLQEAEMQQIQANFVQNQELGPTVGKRKRRHELKFQEPKRANIEDNKAANSHNPKPEHNNLLSLLAKQYPQVELDSVATGHRILYRTVELSGWEPILSEYQSALVTGVEKRDGKACSLTLELKDKVEAKQVFTENIADIKLIN</sequence>
<feature type="region of interest" description="Disordered" evidence="1">
    <location>
        <begin position="244"/>
        <end position="263"/>
    </location>
</feature>
<gene>
    <name evidence="2" type="ORF">ASTO00021_LOCUS15072</name>
</gene>
<protein>
    <submittedName>
        <fullName evidence="2">Uncharacterized protein</fullName>
    </submittedName>
</protein>
<name>A0A7S3V124_9STRA</name>
<organism evidence="2">
    <name type="scientific">Aplanochytrium stocchinoi</name>
    <dbReference type="NCBI Taxonomy" id="215587"/>
    <lineage>
        <taxon>Eukaryota</taxon>
        <taxon>Sar</taxon>
        <taxon>Stramenopiles</taxon>
        <taxon>Bigyra</taxon>
        <taxon>Labyrinthulomycetes</taxon>
        <taxon>Thraustochytrida</taxon>
        <taxon>Thraustochytriidae</taxon>
        <taxon>Aplanochytrium</taxon>
    </lineage>
</organism>
<evidence type="ECO:0000256" key="1">
    <source>
        <dbReference type="SAM" id="MobiDB-lite"/>
    </source>
</evidence>
<accession>A0A7S3V124</accession>
<evidence type="ECO:0000313" key="2">
    <source>
        <dbReference type="EMBL" id="CAE0445040.1"/>
    </source>
</evidence>
<dbReference type="AlphaFoldDB" id="A0A7S3V124"/>